<keyword evidence="2" id="KW-1185">Reference proteome</keyword>
<protein>
    <submittedName>
        <fullName evidence="1">Uncharacterized protein</fullName>
    </submittedName>
</protein>
<comment type="caution">
    <text evidence="1">The sequence shown here is derived from an EMBL/GenBank/DDBJ whole genome shotgun (WGS) entry which is preliminary data.</text>
</comment>
<dbReference type="AlphaFoldDB" id="A0A845QFM7"/>
<sequence>MALSNGAAAQEATTDATATTTVPVSTVLNGQINLNSVIADIKVVYDDGSGVDATAAAFANDFTAVTRGSTLDLTSTQTNEAAVQANVDVTVDEIDGYTGANSLAVSNKITAGANFAGGVMNVTQTANAETRATTTITASDGWGKTQGTATAVANSATGAVAGFGNPAPLEVNNNQTNNALSSATVNFKTDNTNHAAFTGLSATAIGNSATYGADF</sequence>
<dbReference type="RefSeq" id="WP_160588883.1">
    <property type="nucleotide sequence ID" value="NZ_BMHN01000001.1"/>
</dbReference>
<organism evidence="1 2">
    <name type="scientific">Pyruvatibacter mobilis</name>
    <dbReference type="NCBI Taxonomy" id="1712261"/>
    <lineage>
        <taxon>Bacteria</taxon>
        <taxon>Pseudomonadati</taxon>
        <taxon>Pseudomonadota</taxon>
        <taxon>Alphaproteobacteria</taxon>
        <taxon>Hyphomicrobiales</taxon>
        <taxon>Parvibaculaceae</taxon>
        <taxon>Pyruvatibacter</taxon>
    </lineage>
</organism>
<accession>A0A845QFM7</accession>
<name>A0A845QFM7_9HYPH</name>
<reference evidence="1 2" key="1">
    <citation type="journal article" date="2016" name="Int. J. Syst. Evol. Microbiol.">
        <title>Pyruvatibacter mobilis gen. nov., sp. nov., a marine bacterium from the culture broth of Picochlorum sp. 122.</title>
        <authorList>
            <person name="Wang G."/>
            <person name="Tang M."/>
            <person name="Wu H."/>
            <person name="Dai S."/>
            <person name="Li T."/>
            <person name="Chen C."/>
            <person name="He H."/>
            <person name="Fan J."/>
            <person name="Xiang W."/>
            <person name="Li X."/>
        </authorList>
    </citation>
    <scope>NUCLEOTIDE SEQUENCE [LARGE SCALE GENOMIC DNA]</scope>
    <source>
        <strain evidence="1 2">GYP-11</strain>
    </source>
</reference>
<evidence type="ECO:0000313" key="1">
    <source>
        <dbReference type="EMBL" id="NBG96880.1"/>
    </source>
</evidence>
<dbReference type="GeneID" id="300654276"/>
<dbReference type="OrthoDB" id="9835752at2"/>
<proteinExistence type="predicted"/>
<dbReference type="EMBL" id="WXYQ01000012">
    <property type="protein sequence ID" value="NBG96880.1"/>
    <property type="molecule type" value="Genomic_DNA"/>
</dbReference>
<dbReference type="Proteomes" id="UP000470384">
    <property type="component" value="Unassembled WGS sequence"/>
</dbReference>
<gene>
    <name evidence="1" type="ORF">GTQ45_14165</name>
</gene>
<evidence type="ECO:0000313" key="2">
    <source>
        <dbReference type="Proteomes" id="UP000470384"/>
    </source>
</evidence>